<dbReference type="EMBL" id="MU005783">
    <property type="protein sequence ID" value="KAF2704337.1"/>
    <property type="molecule type" value="Genomic_DNA"/>
</dbReference>
<dbReference type="PANTHER" id="PTHR19241">
    <property type="entry name" value="ATP-BINDING CASSETTE TRANSPORTER"/>
    <property type="match status" value="1"/>
</dbReference>
<evidence type="ECO:0000256" key="8">
    <source>
        <dbReference type="ARBA" id="ARBA00023136"/>
    </source>
</evidence>
<dbReference type="GO" id="GO:0140359">
    <property type="term" value="F:ABC-type transporter activity"/>
    <property type="evidence" value="ECO:0007669"/>
    <property type="project" value="InterPro"/>
</dbReference>
<dbReference type="GO" id="GO:0016020">
    <property type="term" value="C:membrane"/>
    <property type="evidence" value="ECO:0007669"/>
    <property type="project" value="UniProtKB-SubCell"/>
</dbReference>
<sequence length="1353" mass="150066">MSIAYHDVNVYGFGRGLDYQKSVSNFPGAHAKAALDRLRRRPHSRVDILQDIEGVVANGEMLLVLGKPGSGCTTFLKTLAGRMSGLHCDKGSSLNYQGIPSRTMYNQLRGTIAYQAELDLHFPTLTMGEMLDFAANASGDGHDKSIVETTVKSLGLVKTLGTKMGNDFIVGVSGGERKRGSIAEILVGQSTFQCWDNSTRGLDSSSALDFVKTLRQHTTACQGVSLVSLYQASEDIYNLFDKVLVLCEGRQVYFGSTKDAKSYFVNLGFEFSEWSTTPDFLTAVTDLEEQRVQHNASAVTPKNATDFALAWQKCNARSAMTEQINEYARRYPSDSVGQSTPSSARSPYSISIKRQISLCAERGFKRLFNELTAPISAISGNLVVSIILGTMFYNLSGDTNSFFGRGVLLFITILLNASLTGFESVAQWEIRPILEKHFRYAFYHPYAEAVSSIICDLPNKLLLALAFNLPVYFLANLRRTPGAFFTFYLFAFAALLNGSMIYRSMGAMSRTLEGSQPAGAVFALLMMLYNGFVIPFNDMKPWLQWFSYINPVYYAFESLAINEFSGRDFQCSELIPREGDSQYQTCIAVGAKPGSNYVSGADYIRENWGFQTDHLWRNLGIMIALIACYGTIYIVCTEYISLQPSRGEVLLFRKGKQAAPHGSANDEEIQRVREKPERFATAVAESSASSDSIPVATDAATFVWTDLSYEIKVGKTQKRILDKVEGWVKPKTVTALMGASGAGKTTLLNLLADRVSTGVIYGEKTVDLRHRDVAFARKIGYAQQQDLHLNTATVREALEFSALLRQPAKYSQDEKLAYVEHIAGLLDLDKDGLLDAVIGVPGEGLNVAQRKRVTIAVELAARPELLLFLDEPTSGLDSDSSMSFCKLLRRLADHGQAILCVVHQPSAQLLTYFDRLLLLSEGKSLYFGDFGANFSTVISYFERQGARRREAHENPAEWMLEVSKTNAGIDEEKERHDWAALWQASPERAAIAAECEKMKVELSKATAENAVVDGASSEFATSLWYQISAVTKRAFMHDWYSPTYLWSKSFTTFGLAFFNGITFWNSGSTPQDLQNLVFSLFILTTMFGTHVQLIMKRFHDARVQYESRERQSRTYSWVAFLVANVVVELCSQTVMSVIAYVAWYYPVGLWHNAGDQGELSNRGGLTFLLIWSLMILFQTLSQMLMTIMPDVPTGINIGNLLFMLTLIFSGPLVAPDALPRFWIFMYRATPLSYYISALVGTGLSGMDIECAAKDLVQIPSIPDNSTCATYLSSYITNSGGKLVNGDATSSCQFCPYSTADPVLATFGIYFEERWQNWGITIVYNVINISLAFFIYGLVSRKKSGVKAGSEAQS</sequence>
<protein>
    <recommendedName>
        <fullName evidence="10">ABC transporter domain-containing protein</fullName>
    </recommendedName>
</protein>
<keyword evidence="5" id="KW-0547">Nucleotide-binding</keyword>
<dbReference type="GO" id="GO:0016887">
    <property type="term" value="F:ATP hydrolysis activity"/>
    <property type="evidence" value="ECO:0007669"/>
    <property type="project" value="InterPro"/>
</dbReference>
<proteinExistence type="inferred from homology"/>
<dbReference type="FunFam" id="3.40.50.300:FF:000054">
    <property type="entry name" value="ABC multidrug transporter atrF"/>
    <property type="match status" value="1"/>
</dbReference>
<dbReference type="CDD" id="cd03233">
    <property type="entry name" value="ABCG_PDR_domain1"/>
    <property type="match status" value="1"/>
</dbReference>
<feature type="transmembrane region" description="Helical" evidence="9">
    <location>
        <begin position="1165"/>
        <end position="1185"/>
    </location>
</feature>
<evidence type="ECO:0000256" key="7">
    <source>
        <dbReference type="ARBA" id="ARBA00022989"/>
    </source>
</evidence>
<comment type="subcellular location">
    <subcellularLocation>
        <location evidence="1">Membrane</location>
        <topology evidence="1">Multi-pass membrane protein</topology>
    </subcellularLocation>
</comment>
<keyword evidence="4 9" id="KW-0812">Transmembrane</keyword>
<keyword evidence="3" id="KW-0813">Transport</keyword>
<name>A0A6G1JVZ3_9PLEO</name>
<dbReference type="OrthoDB" id="245989at2759"/>
<dbReference type="SUPFAM" id="SSF52540">
    <property type="entry name" value="P-loop containing nucleoside triphosphate hydrolases"/>
    <property type="match status" value="2"/>
</dbReference>
<keyword evidence="7 9" id="KW-1133">Transmembrane helix</keyword>
<feature type="transmembrane region" description="Helical" evidence="9">
    <location>
        <begin position="483"/>
        <end position="505"/>
    </location>
</feature>
<feature type="transmembrane region" description="Helical" evidence="9">
    <location>
        <begin position="1197"/>
        <end position="1214"/>
    </location>
</feature>
<dbReference type="InterPro" id="IPR010929">
    <property type="entry name" value="PDR_CDR_ABC"/>
</dbReference>
<evidence type="ECO:0000313" key="11">
    <source>
        <dbReference type="EMBL" id="KAF2704337.1"/>
    </source>
</evidence>
<reference evidence="11" key="1">
    <citation type="journal article" date="2020" name="Stud. Mycol.">
        <title>101 Dothideomycetes genomes: a test case for predicting lifestyles and emergence of pathogens.</title>
        <authorList>
            <person name="Haridas S."/>
            <person name="Albert R."/>
            <person name="Binder M."/>
            <person name="Bloem J."/>
            <person name="Labutti K."/>
            <person name="Salamov A."/>
            <person name="Andreopoulos B."/>
            <person name="Baker S."/>
            <person name="Barry K."/>
            <person name="Bills G."/>
            <person name="Bluhm B."/>
            <person name="Cannon C."/>
            <person name="Castanera R."/>
            <person name="Culley D."/>
            <person name="Daum C."/>
            <person name="Ezra D."/>
            <person name="Gonzalez J."/>
            <person name="Henrissat B."/>
            <person name="Kuo A."/>
            <person name="Liang C."/>
            <person name="Lipzen A."/>
            <person name="Lutzoni F."/>
            <person name="Magnuson J."/>
            <person name="Mondo S."/>
            <person name="Nolan M."/>
            <person name="Ohm R."/>
            <person name="Pangilinan J."/>
            <person name="Park H.-J."/>
            <person name="Ramirez L."/>
            <person name="Alfaro M."/>
            <person name="Sun H."/>
            <person name="Tritt A."/>
            <person name="Yoshinaga Y."/>
            <person name="Zwiers L.-H."/>
            <person name="Turgeon B."/>
            <person name="Goodwin S."/>
            <person name="Spatafora J."/>
            <person name="Crous P."/>
            <person name="Grigoriev I."/>
        </authorList>
    </citation>
    <scope>NUCLEOTIDE SEQUENCE</scope>
    <source>
        <strain evidence="11">CBS 279.74</strain>
    </source>
</reference>
<evidence type="ECO:0000256" key="2">
    <source>
        <dbReference type="ARBA" id="ARBA00006012"/>
    </source>
</evidence>
<dbReference type="InterPro" id="IPR034001">
    <property type="entry name" value="ABCG_PDR_1"/>
</dbReference>
<evidence type="ECO:0000313" key="12">
    <source>
        <dbReference type="Proteomes" id="UP000799428"/>
    </source>
</evidence>
<dbReference type="Proteomes" id="UP000799428">
    <property type="component" value="Unassembled WGS sequence"/>
</dbReference>
<feature type="transmembrane region" description="Helical" evidence="9">
    <location>
        <begin position="1115"/>
        <end position="1145"/>
    </location>
</feature>
<dbReference type="PROSITE" id="PS50893">
    <property type="entry name" value="ABC_TRANSPORTER_2"/>
    <property type="match status" value="2"/>
</dbReference>
<evidence type="ECO:0000256" key="6">
    <source>
        <dbReference type="ARBA" id="ARBA00022840"/>
    </source>
</evidence>
<dbReference type="SMART" id="SM00382">
    <property type="entry name" value="AAA"/>
    <property type="match status" value="2"/>
</dbReference>
<evidence type="ECO:0000256" key="1">
    <source>
        <dbReference type="ARBA" id="ARBA00004141"/>
    </source>
</evidence>
<evidence type="ECO:0000259" key="10">
    <source>
        <dbReference type="PROSITE" id="PS50893"/>
    </source>
</evidence>
<dbReference type="InterPro" id="IPR003439">
    <property type="entry name" value="ABC_transporter-like_ATP-bd"/>
</dbReference>
<feature type="transmembrane region" description="Helical" evidence="9">
    <location>
        <begin position="402"/>
        <end position="422"/>
    </location>
</feature>
<dbReference type="GO" id="GO:0005524">
    <property type="term" value="F:ATP binding"/>
    <property type="evidence" value="ECO:0007669"/>
    <property type="project" value="UniProtKB-KW"/>
</dbReference>
<feature type="transmembrane region" description="Helical" evidence="9">
    <location>
        <begin position="517"/>
        <end position="536"/>
    </location>
</feature>
<feature type="transmembrane region" description="Helical" evidence="9">
    <location>
        <begin position="1045"/>
        <end position="1064"/>
    </location>
</feature>
<feature type="transmembrane region" description="Helical" evidence="9">
    <location>
        <begin position="1317"/>
        <end position="1338"/>
    </location>
</feature>
<dbReference type="InterPro" id="IPR003593">
    <property type="entry name" value="AAA+_ATPase"/>
</dbReference>
<evidence type="ECO:0000256" key="5">
    <source>
        <dbReference type="ARBA" id="ARBA00022741"/>
    </source>
</evidence>
<dbReference type="Pfam" id="PF01061">
    <property type="entry name" value="ABC2_membrane"/>
    <property type="match status" value="2"/>
</dbReference>
<comment type="similarity">
    <text evidence="2">Belongs to the ABC transporter superfamily. ABCG family. PDR (TC 3.A.1.205) subfamily.</text>
</comment>
<dbReference type="InterPro" id="IPR027417">
    <property type="entry name" value="P-loop_NTPase"/>
</dbReference>
<evidence type="ECO:0000256" key="3">
    <source>
        <dbReference type="ARBA" id="ARBA00022448"/>
    </source>
</evidence>
<gene>
    <name evidence="11" type="ORF">K504DRAFT_442484</name>
</gene>
<dbReference type="Pfam" id="PF00005">
    <property type="entry name" value="ABC_tran"/>
    <property type="match status" value="2"/>
</dbReference>
<feature type="transmembrane region" description="Helical" evidence="9">
    <location>
        <begin position="371"/>
        <end position="396"/>
    </location>
</feature>
<feature type="transmembrane region" description="Helical" evidence="9">
    <location>
        <begin position="615"/>
        <end position="636"/>
    </location>
</feature>
<dbReference type="InterPro" id="IPR013525">
    <property type="entry name" value="ABC2_TM"/>
</dbReference>
<accession>A0A6G1JVZ3</accession>
<organism evidence="11 12">
    <name type="scientific">Pleomassaria siparia CBS 279.74</name>
    <dbReference type="NCBI Taxonomy" id="1314801"/>
    <lineage>
        <taxon>Eukaryota</taxon>
        <taxon>Fungi</taxon>
        <taxon>Dikarya</taxon>
        <taxon>Ascomycota</taxon>
        <taxon>Pezizomycotina</taxon>
        <taxon>Dothideomycetes</taxon>
        <taxon>Pleosporomycetidae</taxon>
        <taxon>Pleosporales</taxon>
        <taxon>Pleomassariaceae</taxon>
        <taxon>Pleomassaria</taxon>
    </lineage>
</organism>
<evidence type="ECO:0000256" key="9">
    <source>
        <dbReference type="SAM" id="Phobius"/>
    </source>
</evidence>
<feature type="domain" description="ABC transporter" evidence="10">
    <location>
        <begin position="33"/>
        <end position="273"/>
    </location>
</feature>
<dbReference type="Gene3D" id="3.40.50.300">
    <property type="entry name" value="P-loop containing nucleotide triphosphate hydrolases"/>
    <property type="match status" value="2"/>
</dbReference>
<keyword evidence="8 9" id="KW-0472">Membrane</keyword>
<keyword evidence="12" id="KW-1185">Reference proteome</keyword>
<feature type="transmembrane region" description="Helical" evidence="9">
    <location>
        <begin position="1076"/>
        <end position="1095"/>
    </location>
</feature>
<evidence type="ECO:0000256" key="4">
    <source>
        <dbReference type="ARBA" id="ARBA00022692"/>
    </source>
</evidence>
<keyword evidence="6" id="KW-0067">ATP-binding</keyword>
<dbReference type="Pfam" id="PF06422">
    <property type="entry name" value="PDR_CDR"/>
    <property type="match status" value="1"/>
</dbReference>
<feature type="domain" description="ABC transporter" evidence="10">
    <location>
        <begin position="702"/>
        <end position="946"/>
    </location>
</feature>